<reference evidence="1 2" key="1">
    <citation type="journal article" date="2018" name="Sci. Rep.">
        <title>Genomic signatures of local adaptation to the degree of environmental predictability in rotifers.</title>
        <authorList>
            <person name="Franch-Gras L."/>
            <person name="Hahn C."/>
            <person name="Garcia-Roger E.M."/>
            <person name="Carmona M.J."/>
            <person name="Serra M."/>
            <person name="Gomez A."/>
        </authorList>
    </citation>
    <scope>NUCLEOTIDE SEQUENCE [LARGE SCALE GENOMIC DNA]</scope>
    <source>
        <strain evidence="1">HYR1</strain>
    </source>
</reference>
<dbReference type="AlphaFoldDB" id="A0A3M7QI42"/>
<keyword evidence="2" id="KW-1185">Reference proteome</keyword>
<comment type="caution">
    <text evidence="1">The sequence shown here is derived from an EMBL/GenBank/DDBJ whole genome shotgun (WGS) entry which is preliminary data.</text>
</comment>
<name>A0A3M7QI42_BRAPC</name>
<dbReference type="Proteomes" id="UP000276133">
    <property type="component" value="Unassembled WGS sequence"/>
</dbReference>
<gene>
    <name evidence="1" type="ORF">BpHYR1_052910</name>
</gene>
<protein>
    <submittedName>
        <fullName evidence="1">Uncharacterized protein</fullName>
    </submittedName>
</protein>
<accession>A0A3M7QI42</accession>
<proteinExistence type="predicted"/>
<sequence length="26" mass="2846">MSYWGLEAAAYGYGLDLYSALPYTGL</sequence>
<evidence type="ECO:0000313" key="2">
    <source>
        <dbReference type="Proteomes" id="UP000276133"/>
    </source>
</evidence>
<dbReference type="EMBL" id="REGN01006066">
    <property type="protein sequence ID" value="RNA11020.1"/>
    <property type="molecule type" value="Genomic_DNA"/>
</dbReference>
<organism evidence="1 2">
    <name type="scientific">Brachionus plicatilis</name>
    <name type="common">Marine rotifer</name>
    <name type="synonym">Brachionus muelleri</name>
    <dbReference type="NCBI Taxonomy" id="10195"/>
    <lineage>
        <taxon>Eukaryota</taxon>
        <taxon>Metazoa</taxon>
        <taxon>Spiralia</taxon>
        <taxon>Gnathifera</taxon>
        <taxon>Rotifera</taxon>
        <taxon>Eurotatoria</taxon>
        <taxon>Monogononta</taxon>
        <taxon>Pseudotrocha</taxon>
        <taxon>Ploima</taxon>
        <taxon>Brachionidae</taxon>
        <taxon>Brachionus</taxon>
    </lineage>
</organism>
<feature type="non-terminal residue" evidence="1">
    <location>
        <position position="26"/>
    </location>
</feature>
<evidence type="ECO:0000313" key="1">
    <source>
        <dbReference type="EMBL" id="RNA11020.1"/>
    </source>
</evidence>